<name>A0A8H8NRY7_9AGAM</name>
<evidence type="ECO:0000256" key="1">
    <source>
        <dbReference type="SAM" id="MobiDB-lite"/>
    </source>
</evidence>
<sequence>MVILRSGSNTKGAAVPSYGSNKHTTTQMASVSALEGKNNHTGATGEADRQAARCNDKENRRAMPAA</sequence>
<organism evidence="2 3">
    <name type="scientific">Rhizoctonia solani</name>
    <dbReference type="NCBI Taxonomy" id="456999"/>
    <lineage>
        <taxon>Eukaryota</taxon>
        <taxon>Fungi</taxon>
        <taxon>Dikarya</taxon>
        <taxon>Basidiomycota</taxon>
        <taxon>Agaricomycotina</taxon>
        <taxon>Agaricomycetes</taxon>
        <taxon>Cantharellales</taxon>
        <taxon>Ceratobasidiaceae</taxon>
        <taxon>Rhizoctonia</taxon>
    </lineage>
</organism>
<dbReference type="KEGG" id="rsx:RhiXN_02442"/>
<protein>
    <submittedName>
        <fullName evidence="2">Uncharacterized protein</fullName>
    </submittedName>
</protein>
<dbReference type="AlphaFoldDB" id="A0A8H8NRY7"/>
<feature type="compositionally biased region" description="Polar residues" evidence="1">
    <location>
        <begin position="1"/>
        <end position="11"/>
    </location>
</feature>
<dbReference type="Proteomes" id="UP000650533">
    <property type="component" value="Chromosome 3"/>
</dbReference>
<accession>A0A8H8NRY7</accession>
<proteinExistence type="predicted"/>
<evidence type="ECO:0000313" key="3">
    <source>
        <dbReference type="Proteomes" id="UP000650533"/>
    </source>
</evidence>
<feature type="compositionally biased region" description="Polar residues" evidence="1">
    <location>
        <begin position="18"/>
        <end position="30"/>
    </location>
</feature>
<evidence type="ECO:0000313" key="2">
    <source>
        <dbReference type="EMBL" id="QRW17520.1"/>
    </source>
</evidence>
<feature type="region of interest" description="Disordered" evidence="1">
    <location>
        <begin position="1"/>
        <end position="66"/>
    </location>
</feature>
<gene>
    <name evidence="2" type="ORF">RhiXN_02442</name>
</gene>
<dbReference type="EMBL" id="CP059660">
    <property type="protein sequence ID" value="QRW17520.1"/>
    <property type="molecule type" value="Genomic_DNA"/>
</dbReference>
<feature type="compositionally biased region" description="Basic and acidic residues" evidence="1">
    <location>
        <begin position="46"/>
        <end position="66"/>
    </location>
</feature>
<dbReference type="GeneID" id="67024724"/>
<reference evidence="2" key="1">
    <citation type="submission" date="2020-05" db="EMBL/GenBank/DDBJ databases">
        <title>Evolutionary and genomic comparisons of hybrid uninucleate and nonhybrid Rhizoctonia fungi.</title>
        <authorList>
            <person name="Li C."/>
            <person name="Chen X."/>
        </authorList>
    </citation>
    <scope>NUCLEOTIDE SEQUENCE</scope>
    <source>
        <strain evidence="2">AG-1 IA</strain>
    </source>
</reference>
<dbReference type="RefSeq" id="XP_043177757.1">
    <property type="nucleotide sequence ID" value="XM_043322261.1"/>
</dbReference>